<keyword evidence="1" id="KW-0472">Membrane</keyword>
<accession>A0A2P2MI75</accession>
<sequence>MTIVLMGILVPIGVNFTPSSQHGQMWKEILGHIEVIAGLFLCRMWQGFLGSTLSSADLVIFAFYMFVIAPNDMRMCLVRHLLSDPTGATMIRTYLAL</sequence>
<dbReference type="PANTHER" id="PTHR39757">
    <property type="match status" value="1"/>
</dbReference>
<evidence type="ECO:0000313" key="2">
    <source>
        <dbReference type="EMBL" id="MBX29943.1"/>
    </source>
</evidence>
<organism evidence="2">
    <name type="scientific">Rhizophora mucronata</name>
    <name type="common">Asiatic mangrove</name>
    <dbReference type="NCBI Taxonomy" id="61149"/>
    <lineage>
        <taxon>Eukaryota</taxon>
        <taxon>Viridiplantae</taxon>
        <taxon>Streptophyta</taxon>
        <taxon>Embryophyta</taxon>
        <taxon>Tracheophyta</taxon>
        <taxon>Spermatophyta</taxon>
        <taxon>Magnoliopsida</taxon>
        <taxon>eudicotyledons</taxon>
        <taxon>Gunneridae</taxon>
        <taxon>Pentapetalae</taxon>
        <taxon>rosids</taxon>
        <taxon>fabids</taxon>
        <taxon>Malpighiales</taxon>
        <taxon>Rhizophoraceae</taxon>
        <taxon>Rhizophora</taxon>
    </lineage>
</organism>
<keyword evidence="1" id="KW-1133">Transmembrane helix</keyword>
<evidence type="ECO:0000256" key="1">
    <source>
        <dbReference type="SAM" id="Phobius"/>
    </source>
</evidence>
<reference evidence="2" key="1">
    <citation type="submission" date="2018-02" db="EMBL/GenBank/DDBJ databases">
        <title>Rhizophora mucronata_Transcriptome.</title>
        <authorList>
            <person name="Meera S.P."/>
            <person name="Sreeshan A."/>
            <person name="Augustine A."/>
        </authorList>
    </citation>
    <scope>NUCLEOTIDE SEQUENCE</scope>
    <source>
        <tissue evidence="2">Leaf</tissue>
    </source>
</reference>
<feature type="transmembrane region" description="Helical" evidence="1">
    <location>
        <begin position="47"/>
        <end position="69"/>
    </location>
</feature>
<proteinExistence type="predicted"/>
<dbReference type="Pfam" id="PF05834">
    <property type="entry name" value="Lycopene_cycl"/>
    <property type="match status" value="1"/>
</dbReference>
<dbReference type="PANTHER" id="PTHR39757:SF3">
    <property type="entry name" value="LYCOPENE EPSILON CYCLASE, CHLOROPLASTIC"/>
    <property type="match status" value="1"/>
</dbReference>
<dbReference type="EMBL" id="GGEC01049459">
    <property type="protein sequence ID" value="MBX29943.1"/>
    <property type="molecule type" value="Transcribed_RNA"/>
</dbReference>
<name>A0A2P2MI75_RHIMU</name>
<keyword evidence="1" id="KW-0812">Transmembrane</keyword>
<protein>
    <submittedName>
        <fullName evidence="2">Lycopene epsilon-cyclase</fullName>
    </submittedName>
</protein>
<dbReference type="AlphaFoldDB" id="A0A2P2MI75"/>